<accession>A0A5C8NZ09</accession>
<dbReference type="InterPro" id="IPR011067">
    <property type="entry name" value="Plasmid_toxin/cell-grow_inhib"/>
</dbReference>
<dbReference type="AlphaFoldDB" id="A0A5C8NZ09"/>
<dbReference type="EMBL" id="VDUY01000003">
    <property type="protein sequence ID" value="TXL66360.1"/>
    <property type="molecule type" value="Genomic_DNA"/>
</dbReference>
<dbReference type="SUPFAM" id="SSF50118">
    <property type="entry name" value="Cell growth inhibitor/plasmid maintenance toxic component"/>
    <property type="match status" value="1"/>
</dbReference>
<dbReference type="Proteomes" id="UP000321548">
    <property type="component" value="Unassembled WGS sequence"/>
</dbReference>
<dbReference type="InterPro" id="IPR003477">
    <property type="entry name" value="PemK-like"/>
</dbReference>
<comment type="caution">
    <text evidence="1">The sequence shown here is derived from an EMBL/GenBank/DDBJ whole genome shotgun (WGS) entry which is preliminary data.</text>
</comment>
<evidence type="ECO:0000313" key="2">
    <source>
        <dbReference type="Proteomes" id="UP000321548"/>
    </source>
</evidence>
<name>A0A5C8NZ09_9BURK</name>
<dbReference type="GO" id="GO:0003677">
    <property type="term" value="F:DNA binding"/>
    <property type="evidence" value="ECO:0007669"/>
    <property type="project" value="InterPro"/>
</dbReference>
<protein>
    <submittedName>
        <fullName evidence="1">Type II toxin-antitoxin system PemK/MazF family toxin</fullName>
    </submittedName>
</protein>
<organism evidence="1 2">
    <name type="scientific">Zeimonas arvi</name>
    <dbReference type="NCBI Taxonomy" id="2498847"/>
    <lineage>
        <taxon>Bacteria</taxon>
        <taxon>Pseudomonadati</taxon>
        <taxon>Pseudomonadota</taxon>
        <taxon>Betaproteobacteria</taxon>
        <taxon>Burkholderiales</taxon>
        <taxon>Burkholderiaceae</taxon>
        <taxon>Zeimonas</taxon>
    </lineage>
</organism>
<reference evidence="1 2" key="1">
    <citation type="submission" date="2019-06" db="EMBL/GenBank/DDBJ databases">
        <title>Quisquiliibacterium sp. nov., isolated from a maize field.</title>
        <authorList>
            <person name="Lin S.-Y."/>
            <person name="Tsai C.-F."/>
            <person name="Young C.-C."/>
        </authorList>
    </citation>
    <scope>NUCLEOTIDE SEQUENCE [LARGE SCALE GENOMIC DNA]</scope>
    <source>
        <strain evidence="1 2">CC-CFT501</strain>
    </source>
</reference>
<evidence type="ECO:0000313" key="1">
    <source>
        <dbReference type="EMBL" id="TXL66360.1"/>
    </source>
</evidence>
<keyword evidence="2" id="KW-1185">Reference proteome</keyword>
<sequence>MPAFEQGDVVKVPFPYTGRPTRQSRPALVIAASDLEDAHGLLWVLMITSAENRGWPGDVEIRDVVTAGLPAPSVVRTAKIATIEAGDATRLGRVASPVLRKIADRVAAQLRLP</sequence>
<dbReference type="OrthoDB" id="9813449at2"/>
<proteinExistence type="predicted"/>
<dbReference type="Pfam" id="PF02452">
    <property type="entry name" value="PemK_toxin"/>
    <property type="match status" value="1"/>
</dbReference>
<gene>
    <name evidence="1" type="ORF">FHP08_09875</name>
</gene>
<dbReference type="RefSeq" id="WP_147704271.1">
    <property type="nucleotide sequence ID" value="NZ_VDUY01000003.1"/>
</dbReference>
<dbReference type="Gene3D" id="2.30.30.110">
    <property type="match status" value="1"/>
</dbReference>